<protein>
    <submittedName>
        <fullName evidence="1">Uncharacterized protein</fullName>
    </submittedName>
</protein>
<accession>A0A919ASN6</accession>
<evidence type="ECO:0000313" key="1">
    <source>
        <dbReference type="EMBL" id="GHF20138.1"/>
    </source>
</evidence>
<name>A0A919ASN6_9PROT</name>
<comment type="caution">
    <text evidence="1">The sequence shown here is derived from an EMBL/GenBank/DDBJ whole genome shotgun (WGS) entry which is preliminary data.</text>
</comment>
<proteinExistence type="predicted"/>
<sequence length="67" mass="7092">MAMRRAAVVRLSNFDALSASAVSVDVIGAVMSILLNKISGFCVPTRHPGGYQVLLMTGRICVSNIVI</sequence>
<dbReference type="Proteomes" id="UP000630923">
    <property type="component" value="Unassembled WGS sequence"/>
</dbReference>
<reference evidence="1" key="2">
    <citation type="submission" date="2020-09" db="EMBL/GenBank/DDBJ databases">
        <authorList>
            <person name="Sun Q."/>
            <person name="Kim S."/>
        </authorList>
    </citation>
    <scope>NUCLEOTIDE SEQUENCE</scope>
    <source>
        <strain evidence="1">KCTC 42590</strain>
    </source>
</reference>
<dbReference type="EMBL" id="BNCI01000001">
    <property type="protein sequence ID" value="GHF20138.1"/>
    <property type="molecule type" value="Genomic_DNA"/>
</dbReference>
<reference evidence="1" key="1">
    <citation type="journal article" date="2014" name="Int. J. Syst. Evol. Microbiol.">
        <title>Complete genome sequence of Corynebacterium casei LMG S-19264T (=DSM 44701T), isolated from a smear-ripened cheese.</title>
        <authorList>
            <consortium name="US DOE Joint Genome Institute (JGI-PGF)"/>
            <person name="Walter F."/>
            <person name="Albersmeier A."/>
            <person name="Kalinowski J."/>
            <person name="Ruckert C."/>
        </authorList>
    </citation>
    <scope>NUCLEOTIDE SEQUENCE</scope>
    <source>
        <strain evidence="1">KCTC 42590</strain>
    </source>
</reference>
<organism evidence="1 2">
    <name type="scientific">Kordiimonas sediminis</name>
    <dbReference type="NCBI Taxonomy" id="1735581"/>
    <lineage>
        <taxon>Bacteria</taxon>
        <taxon>Pseudomonadati</taxon>
        <taxon>Pseudomonadota</taxon>
        <taxon>Alphaproteobacteria</taxon>
        <taxon>Kordiimonadales</taxon>
        <taxon>Kordiimonadaceae</taxon>
        <taxon>Kordiimonas</taxon>
    </lineage>
</organism>
<evidence type="ECO:0000313" key="2">
    <source>
        <dbReference type="Proteomes" id="UP000630923"/>
    </source>
</evidence>
<keyword evidence="2" id="KW-1185">Reference proteome</keyword>
<dbReference type="AlphaFoldDB" id="A0A919ASN6"/>
<gene>
    <name evidence="1" type="ORF">GCM10017044_13660</name>
</gene>